<accession>A0A6A6I631</accession>
<sequence length="410" mass="45689">MDSYDDATIYKIEHAGRVSLPVSRTVAGFFCALAILAAVGRIAVRLMIRRRLFADDYLLLFGLASLGAATGVFYKFSWLIYVLNILKYDRSVIPTASDLKAIMNAQAINYSLMALMWSAIFPVKLCFLVSFKVLIKDVSRAIVAWYWATLSLTIAVWALMIALPFIECPYTGQDLILHCTPETPYKKTIAGNWLAFSTDAITDIMIVAIPVYILRHVRIRLTQKLAIASFLCLSAVMVVTSLIRAVLSRHRGWGDLTMQYLLIYIEACVAISMASIAAYRAVFVERNKQKEMEAQRALDQQQVHHIDGRNFQLQEIPANTFKGRIRQLRQMHNGSDISDGTHISGTAYLDQPRTGGPKLSTVLSFIRGVGRTRQESSVDSAPDLDTFHSGPASKEEQGSKSEGSRSLSYS</sequence>
<feature type="transmembrane region" description="Helical" evidence="7">
    <location>
        <begin position="107"/>
        <end position="131"/>
    </location>
</feature>
<dbReference type="RefSeq" id="XP_033680999.1">
    <property type="nucleotide sequence ID" value="XM_033825065.1"/>
</dbReference>
<dbReference type="EMBL" id="ML987199">
    <property type="protein sequence ID" value="KAF2245995.1"/>
    <property type="molecule type" value="Genomic_DNA"/>
</dbReference>
<comment type="subcellular location">
    <subcellularLocation>
        <location evidence="1">Membrane</location>
        <topology evidence="1">Multi-pass membrane protein</topology>
    </subcellularLocation>
</comment>
<dbReference type="Pfam" id="PF20684">
    <property type="entry name" value="Fung_rhodopsin"/>
    <property type="match status" value="1"/>
</dbReference>
<dbReference type="OrthoDB" id="444631at2759"/>
<evidence type="ECO:0000259" key="8">
    <source>
        <dbReference type="Pfam" id="PF20684"/>
    </source>
</evidence>
<reference evidence="9" key="1">
    <citation type="journal article" date="2020" name="Stud. Mycol.">
        <title>101 Dothideomycetes genomes: a test case for predicting lifestyles and emergence of pathogens.</title>
        <authorList>
            <person name="Haridas S."/>
            <person name="Albert R."/>
            <person name="Binder M."/>
            <person name="Bloem J."/>
            <person name="Labutti K."/>
            <person name="Salamov A."/>
            <person name="Andreopoulos B."/>
            <person name="Baker S."/>
            <person name="Barry K."/>
            <person name="Bills G."/>
            <person name="Bluhm B."/>
            <person name="Cannon C."/>
            <person name="Castanera R."/>
            <person name="Culley D."/>
            <person name="Daum C."/>
            <person name="Ezra D."/>
            <person name="Gonzalez J."/>
            <person name="Henrissat B."/>
            <person name="Kuo A."/>
            <person name="Liang C."/>
            <person name="Lipzen A."/>
            <person name="Lutzoni F."/>
            <person name="Magnuson J."/>
            <person name="Mondo S."/>
            <person name="Nolan M."/>
            <person name="Ohm R."/>
            <person name="Pangilinan J."/>
            <person name="Park H.-J."/>
            <person name="Ramirez L."/>
            <person name="Alfaro M."/>
            <person name="Sun H."/>
            <person name="Tritt A."/>
            <person name="Yoshinaga Y."/>
            <person name="Zwiers L.-H."/>
            <person name="Turgeon B."/>
            <person name="Goodwin S."/>
            <person name="Spatafora J."/>
            <person name="Crous P."/>
            <person name="Grigoriev I."/>
        </authorList>
    </citation>
    <scope>NUCLEOTIDE SEQUENCE</scope>
    <source>
        <strain evidence="9">CBS 122368</strain>
    </source>
</reference>
<evidence type="ECO:0000256" key="4">
    <source>
        <dbReference type="ARBA" id="ARBA00023136"/>
    </source>
</evidence>
<feature type="transmembrane region" description="Helical" evidence="7">
    <location>
        <begin position="225"/>
        <end position="247"/>
    </location>
</feature>
<dbReference type="InterPro" id="IPR049326">
    <property type="entry name" value="Rhodopsin_dom_fungi"/>
</dbReference>
<keyword evidence="4 7" id="KW-0472">Membrane</keyword>
<gene>
    <name evidence="9" type="ORF">BU26DRAFT_461451</name>
</gene>
<feature type="transmembrane region" description="Helical" evidence="7">
    <location>
        <begin position="143"/>
        <end position="166"/>
    </location>
</feature>
<keyword evidence="3 7" id="KW-1133">Transmembrane helix</keyword>
<evidence type="ECO:0000256" key="3">
    <source>
        <dbReference type="ARBA" id="ARBA00022989"/>
    </source>
</evidence>
<keyword evidence="10" id="KW-1185">Reference proteome</keyword>
<feature type="compositionally biased region" description="Basic and acidic residues" evidence="6">
    <location>
        <begin position="393"/>
        <end position="403"/>
    </location>
</feature>
<dbReference type="PANTHER" id="PTHR33048:SF47">
    <property type="entry name" value="INTEGRAL MEMBRANE PROTEIN-RELATED"/>
    <property type="match status" value="1"/>
</dbReference>
<feature type="region of interest" description="Disordered" evidence="6">
    <location>
        <begin position="371"/>
        <end position="410"/>
    </location>
</feature>
<dbReference type="InterPro" id="IPR052337">
    <property type="entry name" value="SAT4-like"/>
</dbReference>
<evidence type="ECO:0000256" key="1">
    <source>
        <dbReference type="ARBA" id="ARBA00004141"/>
    </source>
</evidence>
<evidence type="ECO:0000256" key="5">
    <source>
        <dbReference type="ARBA" id="ARBA00038359"/>
    </source>
</evidence>
<evidence type="ECO:0000313" key="9">
    <source>
        <dbReference type="EMBL" id="KAF2245995.1"/>
    </source>
</evidence>
<protein>
    <recommendedName>
        <fullName evidence="8">Rhodopsin domain-containing protein</fullName>
    </recommendedName>
</protein>
<feature type="domain" description="Rhodopsin" evidence="8">
    <location>
        <begin position="41"/>
        <end position="283"/>
    </location>
</feature>
<evidence type="ECO:0000256" key="2">
    <source>
        <dbReference type="ARBA" id="ARBA00022692"/>
    </source>
</evidence>
<dbReference type="Proteomes" id="UP000800094">
    <property type="component" value="Unassembled WGS sequence"/>
</dbReference>
<dbReference type="PANTHER" id="PTHR33048">
    <property type="entry name" value="PTH11-LIKE INTEGRAL MEMBRANE PROTEIN (AFU_ORTHOLOGUE AFUA_5G11245)"/>
    <property type="match status" value="1"/>
</dbReference>
<dbReference type="GO" id="GO:0016020">
    <property type="term" value="C:membrane"/>
    <property type="evidence" value="ECO:0007669"/>
    <property type="project" value="UniProtKB-SubCell"/>
</dbReference>
<dbReference type="GeneID" id="54578395"/>
<evidence type="ECO:0000313" key="10">
    <source>
        <dbReference type="Proteomes" id="UP000800094"/>
    </source>
</evidence>
<feature type="transmembrane region" description="Helical" evidence="7">
    <location>
        <begin position="26"/>
        <end position="44"/>
    </location>
</feature>
<feature type="transmembrane region" description="Helical" evidence="7">
    <location>
        <begin position="56"/>
        <end position="81"/>
    </location>
</feature>
<feature type="transmembrane region" description="Helical" evidence="7">
    <location>
        <begin position="193"/>
        <end position="213"/>
    </location>
</feature>
<comment type="similarity">
    <text evidence="5">Belongs to the SAT4 family.</text>
</comment>
<organism evidence="9 10">
    <name type="scientific">Trematosphaeria pertusa</name>
    <dbReference type="NCBI Taxonomy" id="390896"/>
    <lineage>
        <taxon>Eukaryota</taxon>
        <taxon>Fungi</taxon>
        <taxon>Dikarya</taxon>
        <taxon>Ascomycota</taxon>
        <taxon>Pezizomycotina</taxon>
        <taxon>Dothideomycetes</taxon>
        <taxon>Pleosporomycetidae</taxon>
        <taxon>Pleosporales</taxon>
        <taxon>Massarineae</taxon>
        <taxon>Trematosphaeriaceae</taxon>
        <taxon>Trematosphaeria</taxon>
    </lineage>
</organism>
<dbReference type="AlphaFoldDB" id="A0A6A6I631"/>
<feature type="transmembrane region" description="Helical" evidence="7">
    <location>
        <begin position="259"/>
        <end position="282"/>
    </location>
</feature>
<proteinExistence type="inferred from homology"/>
<keyword evidence="2 7" id="KW-0812">Transmembrane</keyword>
<evidence type="ECO:0000256" key="7">
    <source>
        <dbReference type="SAM" id="Phobius"/>
    </source>
</evidence>
<name>A0A6A6I631_9PLEO</name>
<evidence type="ECO:0000256" key="6">
    <source>
        <dbReference type="SAM" id="MobiDB-lite"/>
    </source>
</evidence>